<keyword evidence="10" id="KW-0143">Chaperone</keyword>
<evidence type="ECO:0000256" key="12">
    <source>
        <dbReference type="SAM" id="Phobius"/>
    </source>
</evidence>
<evidence type="ECO:0000256" key="4">
    <source>
        <dbReference type="ARBA" id="ARBA00022692"/>
    </source>
</evidence>
<comment type="similarity">
    <text evidence="2">Belongs to the DsbB family. BdbC subfamily.</text>
</comment>
<evidence type="ECO:0000256" key="5">
    <source>
        <dbReference type="ARBA" id="ARBA00022982"/>
    </source>
</evidence>
<gene>
    <name evidence="13" type="primary">bdbC</name>
    <name evidence="13" type="ORF">Mrose_02925</name>
</gene>
<dbReference type="RefSeq" id="WP_119279538.1">
    <property type="nucleotide sequence ID" value="NZ_QWLA01000071.1"/>
</dbReference>
<evidence type="ECO:0000256" key="3">
    <source>
        <dbReference type="ARBA" id="ARBA00022448"/>
    </source>
</evidence>
<reference evidence="13 14" key="1">
    <citation type="submission" date="2018-08" db="EMBL/GenBank/DDBJ databases">
        <title>Meiothermus roseus NBRC 110900 genome sequencing project.</title>
        <authorList>
            <person name="Da Costa M.S."/>
            <person name="Albuquerque L."/>
            <person name="Raposo P."/>
            <person name="Froufe H.J.C."/>
            <person name="Barroso C.S."/>
            <person name="Egas C."/>
        </authorList>
    </citation>
    <scope>NUCLEOTIDE SEQUENCE [LARGE SCALE GENOMIC DNA]</scope>
    <source>
        <strain evidence="13 14">NBRC 110900</strain>
    </source>
</reference>
<dbReference type="InterPro" id="IPR023380">
    <property type="entry name" value="DsbB-like_sf"/>
</dbReference>
<evidence type="ECO:0000313" key="13">
    <source>
        <dbReference type="EMBL" id="RIH83699.1"/>
    </source>
</evidence>
<dbReference type="GO" id="GO:0006457">
    <property type="term" value="P:protein folding"/>
    <property type="evidence" value="ECO:0007669"/>
    <property type="project" value="InterPro"/>
</dbReference>
<evidence type="ECO:0000256" key="2">
    <source>
        <dbReference type="ARBA" id="ARBA00007602"/>
    </source>
</evidence>
<accession>A0A399EKT5</accession>
<dbReference type="InterPro" id="IPR012187">
    <property type="entry name" value="Disulphide_bond_form_BdbC"/>
</dbReference>
<evidence type="ECO:0000256" key="11">
    <source>
        <dbReference type="ARBA" id="ARBA00023284"/>
    </source>
</evidence>
<comment type="caution">
    <text evidence="13">The sequence shown here is derived from an EMBL/GenBank/DDBJ whole genome shotgun (WGS) entry which is preliminary data.</text>
</comment>
<dbReference type="Gene3D" id="1.20.1550.10">
    <property type="entry name" value="DsbB-like"/>
    <property type="match status" value="1"/>
</dbReference>
<feature type="transmembrane region" description="Helical" evidence="12">
    <location>
        <begin position="12"/>
        <end position="34"/>
    </location>
</feature>
<keyword evidence="4 12" id="KW-0812">Transmembrane</keyword>
<name>A0A399EKT5_9DEIN</name>
<keyword evidence="3" id="KW-0813">Transport</keyword>
<feature type="transmembrane region" description="Helical" evidence="12">
    <location>
        <begin position="118"/>
        <end position="136"/>
    </location>
</feature>
<comment type="subcellular location">
    <subcellularLocation>
        <location evidence="1">Membrane</location>
        <topology evidence="1">Multi-pass membrane protein</topology>
    </subcellularLocation>
</comment>
<dbReference type="PANTHER" id="PTHR43469:SF1">
    <property type="entry name" value="SPBETA PROPHAGE-DERIVED DISULFIDE BOND FORMATION PROTEIN B"/>
    <property type="match status" value="1"/>
</dbReference>
<evidence type="ECO:0000256" key="8">
    <source>
        <dbReference type="ARBA" id="ARBA00023136"/>
    </source>
</evidence>
<dbReference type="InterPro" id="IPR003752">
    <property type="entry name" value="DiS_bond_form_DsbB/BdbC"/>
</dbReference>
<feature type="transmembrane region" description="Helical" evidence="12">
    <location>
        <begin position="72"/>
        <end position="90"/>
    </location>
</feature>
<keyword evidence="6 12" id="KW-1133">Transmembrane helix</keyword>
<keyword evidence="11" id="KW-0676">Redox-active center</keyword>
<dbReference type="GO" id="GO:0016020">
    <property type="term" value="C:membrane"/>
    <property type="evidence" value="ECO:0007669"/>
    <property type="project" value="UniProtKB-SubCell"/>
</dbReference>
<dbReference type="OrthoDB" id="158402at2"/>
<organism evidence="13 14">
    <name type="scientific">Calidithermus roseus</name>
    <dbReference type="NCBI Taxonomy" id="1644118"/>
    <lineage>
        <taxon>Bacteria</taxon>
        <taxon>Thermotogati</taxon>
        <taxon>Deinococcota</taxon>
        <taxon>Deinococci</taxon>
        <taxon>Thermales</taxon>
        <taxon>Thermaceae</taxon>
        <taxon>Calidithermus</taxon>
    </lineage>
</organism>
<dbReference type="GO" id="GO:0015035">
    <property type="term" value="F:protein-disulfide reductase activity"/>
    <property type="evidence" value="ECO:0007669"/>
    <property type="project" value="InterPro"/>
</dbReference>
<evidence type="ECO:0000256" key="9">
    <source>
        <dbReference type="ARBA" id="ARBA00023157"/>
    </source>
</evidence>
<protein>
    <submittedName>
        <fullName evidence="13">Disulfide bond formation protein C</fullName>
    </submittedName>
</protein>
<evidence type="ECO:0000256" key="7">
    <source>
        <dbReference type="ARBA" id="ARBA00023002"/>
    </source>
</evidence>
<evidence type="ECO:0000313" key="14">
    <source>
        <dbReference type="Proteomes" id="UP000265341"/>
    </source>
</evidence>
<evidence type="ECO:0000256" key="6">
    <source>
        <dbReference type="ARBA" id="ARBA00022989"/>
    </source>
</evidence>
<keyword evidence="7" id="KW-0560">Oxidoreductase</keyword>
<keyword evidence="5" id="KW-0249">Electron transport</keyword>
<evidence type="ECO:0000256" key="1">
    <source>
        <dbReference type="ARBA" id="ARBA00004141"/>
    </source>
</evidence>
<proteinExistence type="inferred from homology"/>
<dbReference type="PANTHER" id="PTHR43469">
    <property type="entry name" value="DISULFIDE FORMATION PROTEIN-RELATED"/>
    <property type="match status" value="1"/>
</dbReference>
<keyword evidence="14" id="KW-1185">Reference proteome</keyword>
<dbReference type="PIRSF" id="PIRSF036659">
    <property type="entry name" value="BdbC"/>
    <property type="match status" value="1"/>
</dbReference>
<dbReference type="AlphaFoldDB" id="A0A399EKT5"/>
<dbReference type="Pfam" id="PF02600">
    <property type="entry name" value="DsbB"/>
    <property type="match status" value="1"/>
</dbReference>
<dbReference type="SUPFAM" id="SSF158442">
    <property type="entry name" value="DsbB-like"/>
    <property type="match status" value="1"/>
</dbReference>
<keyword evidence="9" id="KW-1015">Disulfide bond</keyword>
<feature type="transmembrane region" description="Helical" evidence="12">
    <location>
        <begin position="46"/>
        <end position="65"/>
    </location>
</feature>
<dbReference type="EMBL" id="QWLA01000071">
    <property type="protein sequence ID" value="RIH83699.1"/>
    <property type="molecule type" value="Genomic_DNA"/>
</dbReference>
<evidence type="ECO:0000256" key="10">
    <source>
        <dbReference type="ARBA" id="ARBA00023186"/>
    </source>
</evidence>
<sequence length="144" mass="16130">MDAKTKSPLDWGYLLLALAWLVAIVAMLGSLYYSEVRKFVPCTLCWYQRIAMYPLVFILGTALWRGDLKVKYYVLPLSLLGGSISVIHLLEQRGLLDTSAVCSSVVPCNIEYIPSFPIPLQALIAFVLISVAMFMIRPKRADSQ</sequence>
<keyword evidence="8 12" id="KW-0472">Membrane</keyword>
<dbReference type="Proteomes" id="UP000265341">
    <property type="component" value="Unassembled WGS sequence"/>
</dbReference>